<dbReference type="Proteomes" id="UP001352852">
    <property type="component" value="Unassembled WGS sequence"/>
</dbReference>
<keyword evidence="3" id="KW-1185">Reference proteome</keyword>
<protein>
    <submittedName>
        <fullName evidence="2">Uncharacterized protein</fullName>
    </submittedName>
</protein>
<sequence length="135" mass="14803">MCHEVGFMCFCLSVMRRAPDERSCKPSTFWKPSPSLEDHNPLDKPSPGSSLCNSHQCQTPCLLSTNSLSRTSYARQPARSPTLPTDLPTWTPGVNLPGINPRIDDRSSQASSLTSTSSRFQPQPVSVSDPPQCIK</sequence>
<evidence type="ECO:0000313" key="2">
    <source>
        <dbReference type="EMBL" id="MED6274444.1"/>
    </source>
</evidence>
<name>A0ABU7DHD4_9TELE</name>
<proteinExistence type="predicted"/>
<evidence type="ECO:0000313" key="3">
    <source>
        <dbReference type="Proteomes" id="UP001352852"/>
    </source>
</evidence>
<dbReference type="EMBL" id="JAHUTJ010025915">
    <property type="protein sequence ID" value="MED6274444.1"/>
    <property type="molecule type" value="Genomic_DNA"/>
</dbReference>
<comment type="caution">
    <text evidence="2">The sequence shown here is derived from an EMBL/GenBank/DDBJ whole genome shotgun (WGS) entry which is preliminary data.</text>
</comment>
<feature type="region of interest" description="Disordered" evidence="1">
    <location>
        <begin position="22"/>
        <end position="53"/>
    </location>
</feature>
<feature type="compositionally biased region" description="Low complexity" evidence="1">
    <location>
        <begin position="108"/>
        <end position="135"/>
    </location>
</feature>
<gene>
    <name evidence="2" type="ORF">CHARACLAT_016387</name>
</gene>
<feature type="compositionally biased region" description="Low complexity" evidence="1">
    <location>
        <begin position="81"/>
        <end position="92"/>
    </location>
</feature>
<feature type="region of interest" description="Disordered" evidence="1">
    <location>
        <begin position="72"/>
        <end position="135"/>
    </location>
</feature>
<organism evidence="2 3">
    <name type="scientific">Characodon lateralis</name>
    <dbReference type="NCBI Taxonomy" id="208331"/>
    <lineage>
        <taxon>Eukaryota</taxon>
        <taxon>Metazoa</taxon>
        <taxon>Chordata</taxon>
        <taxon>Craniata</taxon>
        <taxon>Vertebrata</taxon>
        <taxon>Euteleostomi</taxon>
        <taxon>Actinopterygii</taxon>
        <taxon>Neopterygii</taxon>
        <taxon>Teleostei</taxon>
        <taxon>Neoteleostei</taxon>
        <taxon>Acanthomorphata</taxon>
        <taxon>Ovalentaria</taxon>
        <taxon>Atherinomorphae</taxon>
        <taxon>Cyprinodontiformes</taxon>
        <taxon>Goodeidae</taxon>
        <taxon>Characodon</taxon>
    </lineage>
</organism>
<accession>A0ABU7DHD4</accession>
<reference evidence="2 3" key="1">
    <citation type="submission" date="2021-06" db="EMBL/GenBank/DDBJ databases">
        <authorList>
            <person name="Palmer J.M."/>
        </authorList>
    </citation>
    <scope>NUCLEOTIDE SEQUENCE [LARGE SCALE GENOMIC DNA]</scope>
    <source>
        <strain evidence="2 3">CL_MEX2019</strain>
        <tissue evidence="2">Muscle</tissue>
    </source>
</reference>
<evidence type="ECO:0000256" key="1">
    <source>
        <dbReference type="SAM" id="MobiDB-lite"/>
    </source>
</evidence>